<name>A0AAV5DNS1_ELECO</name>
<reference evidence="2" key="1">
    <citation type="journal article" date="2018" name="DNA Res.">
        <title>Multiple hybrid de novo genome assembly of finger millet, an orphan allotetraploid crop.</title>
        <authorList>
            <person name="Hatakeyama M."/>
            <person name="Aluri S."/>
            <person name="Balachadran M.T."/>
            <person name="Sivarajan S.R."/>
            <person name="Patrignani A."/>
            <person name="Gruter S."/>
            <person name="Poveda L."/>
            <person name="Shimizu-Inatsugi R."/>
            <person name="Baeten J."/>
            <person name="Francoijs K.J."/>
            <person name="Nataraja K.N."/>
            <person name="Reddy Y.A.N."/>
            <person name="Phadnis S."/>
            <person name="Ravikumar R.L."/>
            <person name="Schlapbach R."/>
            <person name="Sreeman S.M."/>
            <person name="Shimizu K.K."/>
        </authorList>
    </citation>
    <scope>NUCLEOTIDE SEQUENCE</scope>
</reference>
<evidence type="ECO:0000313" key="3">
    <source>
        <dbReference type="Proteomes" id="UP001054889"/>
    </source>
</evidence>
<feature type="compositionally biased region" description="Basic and acidic residues" evidence="1">
    <location>
        <begin position="46"/>
        <end position="56"/>
    </location>
</feature>
<accession>A0AAV5DNS1</accession>
<organism evidence="2 3">
    <name type="scientific">Eleusine coracana subsp. coracana</name>
    <dbReference type="NCBI Taxonomy" id="191504"/>
    <lineage>
        <taxon>Eukaryota</taxon>
        <taxon>Viridiplantae</taxon>
        <taxon>Streptophyta</taxon>
        <taxon>Embryophyta</taxon>
        <taxon>Tracheophyta</taxon>
        <taxon>Spermatophyta</taxon>
        <taxon>Magnoliopsida</taxon>
        <taxon>Liliopsida</taxon>
        <taxon>Poales</taxon>
        <taxon>Poaceae</taxon>
        <taxon>PACMAD clade</taxon>
        <taxon>Chloridoideae</taxon>
        <taxon>Cynodonteae</taxon>
        <taxon>Eleusininae</taxon>
        <taxon>Eleusine</taxon>
    </lineage>
</organism>
<comment type="caution">
    <text evidence="2">The sequence shown here is derived from an EMBL/GenBank/DDBJ whole genome shotgun (WGS) entry which is preliminary data.</text>
</comment>
<feature type="region of interest" description="Disordered" evidence="1">
    <location>
        <begin position="1"/>
        <end position="96"/>
    </location>
</feature>
<dbReference type="Proteomes" id="UP001054889">
    <property type="component" value="Unassembled WGS sequence"/>
</dbReference>
<dbReference type="AlphaFoldDB" id="A0AAV5DNS1"/>
<gene>
    <name evidence="2" type="primary">ga30954</name>
    <name evidence="2" type="ORF">PR202_ga30954</name>
</gene>
<evidence type="ECO:0000256" key="1">
    <source>
        <dbReference type="SAM" id="MobiDB-lite"/>
    </source>
</evidence>
<keyword evidence="3" id="KW-1185">Reference proteome</keyword>
<protein>
    <submittedName>
        <fullName evidence="2">Uncharacterized protein</fullName>
    </submittedName>
</protein>
<reference evidence="2" key="2">
    <citation type="submission" date="2021-12" db="EMBL/GenBank/DDBJ databases">
        <title>Resequencing data analysis of finger millet.</title>
        <authorList>
            <person name="Hatakeyama M."/>
            <person name="Aluri S."/>
            <person name="Balachadran M.T."/>
            <person name="Sivarajan S.R."/>
            <person name="Poveda L."/>
            <person name="Shimizu-Inatsugi R."/>
            <person name="Schlapbach R."/>
            <person name="Sreeman S.M."/>
            <person name="Shimizu K.K."/>
        </authorList>
    </citation>
    <scope>NUCLEOTIDE SEQUENCE</scope>
</reference>
<sequence length="96" mass="11414">MDSYESREINPQNPEKNFGKFSPGEMETLDESSKSEQRDWTTATTTHEDFSQEPKKLQPRTRSRESVLSWLERTAKQSTTARNRSERRRGRIYEWS</sequence>
<dbReference type="EMBL" id="BQKI01000023">
    <property type="protein sequence ID" value="GJN12659.1"/>
    <property type="molecule type" value="Genomic_DNA"/>
</dbReference>
<proteinExistence type="predicted"/>
<evidence type="ECO:0000313" key="2">
    <source>
        <dbReference type="EMBL" id="GJN12659.1"/>
    </source>
</evidence>